<proteinExistence type="predicted"/>
<feature type="transmembrane region" description="Helical" evidence="2">
    <location>
        <begin position="521"/>
        <end position="544"/>
    </location>
</feature>
<dbReference type="EMBL" id="CH964239">
    <property type="protein sequence ID" value="EDW82701.2"/>
    <property type="molecule type" value="Genomic_DNA"/>
</dbReference>
<dbReference type="AlphaFoldDB" id="B4NCZ2"/>
<keyword evidence="6" id="KW-1185">Reference proteome</keyword>
<dbReference type="Pfam" id="PF01757">
    <property type="entry name" value="Acyl_transf_3"/>
    <property type="match status" value="1"/>
</dbReference>
<dbReference type="HOGENOM" id="CLU_007874_2_2_1"/>
<sequence length="694" mass="79066">MANIIAALSFIFFSLSPIGATQTVLDLEPISAKDVNFHKLMKLRPLGVEFGEYFQNTSALPDIPNMQDLQCLADLTKWTSSITSGKYWALKMIDSWGSIPSGYLHGSCYDMGNFDECLGINKVITSTHSIKGKYCFMELPIAKYILGVDFSSSNMKIASCFPASCSGQLMDRFLGTMLQRLIGLENANGLVTINENSCQTKDSQPYDGLTIFLIVILSLFALATILATLYDYFLCKNQEQLHHVVKIFSARANSRVVFRIVEPSTNPNVIDCLHGLRCMSLIWVVYSHEYIFSMMAPNLNQYALVWWFEHPFTSFILEGFFSVDTFFFISGLLLAMISLRSMEKLKGKINIPLMYLHRYLRLTPILAIAILVYWKLLPRMVRGPLSDQGFSDYSVCEWNWYKTLLYIQNYASTDLCVPHSWYLAVDMQLYIISPILLIAVYKWGKKAAGGIVILILLLSACLFTTMLLGDLSRQNNEHAAEAQQKLYFSTHTHAAPWLIGFLFGYFLHLKRGQKFNLSRPYVWLGWLLCLAMIFTSIFALYPYVKWGKPALSILGEAFYYTLTRIGWPLSLCWVVFACMQGYGGLANSFLSSPLWQPLSRLSYSIYIWHIFVQEINHRRIQTVTFFSDYEVMLQFWSSFGFAVIMSYVMYIAVEAPLGGIESLLMPNKKPKPHSKEEPTEPKDNKPKEGTTDTS</sequence>
<evidence type="ECO:0000313" key="5">
    <source>
        <dbReference type="EMBL" id="EDW82701.2"/>
    </source>
</evidence>
<reference evidence="5 6" key="1">
    <citation type="journal article" date="2007" name="Nature">
        <title>Evolution of genes and genomes on the Drosophila phylogeny.</title>
        <authorList>
            <consortium name="Drosophila 12 Genomes Consortium"/>
            <person name="Clark A.G."/>
            <person name="Eisen M.B."/>
            <person name="Smith D.R."/>
            <person name="Bergman C.M."/>
            <person name="Oliver B."/>
            <person name="Markow T.A."/>
            <person name="Kaufman T.C."/>
            <person name="Kellis M."/>
            <person name="Gelbart W."/>
            <person name="Iyer V.N."/>
            <person name="Pollard D.A."/>
            <person name="Sackton T.B."/>
            <person name="Larracuente A.M."/>
            <person name="Singh N.D."/>
            <person name="Abad J.P."/>
            <person name="Abt D.N."/>
            <person name="Adryan B."/>
            <person name="Aguade M."/>
            <person name="Akashi H."/>
            <person name="Anderson W.W."/>
            <person name="Aquadro C.F."/>
            <person name="Ardell D.H."/>
            <person name="Arguello R."/>
            <person name="Artieri C.G."/>
            <person name="Barbash D.A."/>
            <person name="Barker D."/>
            <person name="Barsanti P."/>
            <person name="Batterham P."/>
            <person name="Batzoglou S."/>
            <person name="Begun D."/>
            <person name="Bhutkar A."/>
            <person name="Blanco E."/>
            <person name="Bosak S.A."/>
            <person name="Bradley R.K."/>
            <person name="Brand A.D."/>
            <person name="Brent M.R."/>
            <person name="Brooks A.N."/>
            <person name="Brown R.H."/>
            <person name="Butlin R.K."/>
            <person name="Caggese C."/>
            <person name="Calvi B.R."/>
            <person name="Bernardo de Carvalho A."/>
            <person name="Caspi A."/>
            <person name="Castrezana S."/>
            <person name="Celniker S.E."/>
            <person name="Chang J.L."/>
            <person name="Chapple C."/>
            <person name="Chatterji S."/>
            <person name="Chinwalla A."/>
            <person name="Civetta A."/>
            <person name="Clifton S.W."/>
            <person name="Comeron J.M."/>
            <person name="Costello J.C."/>
            <person name="Coyne J.A."/>
            <person name="Daub J."/>
            <person name="David R.G."/>
            <person name="Delcher A.L."/>
            <person name="Delehaunty K."/>
            <person name="Do C.B."/>
            <person name="Ebling H."/>
            <person name="Edwards K."/>
            <person name="Eickbush T."/>
            <person name="Evans J.D."/>
            <person name="Filipski A."/>
            <person name="Findeiss S."/>
            <person name="Freyhult E."/>
            <person name="Fulton L."/>
            <person name="Fulton R."/>
            <person name="Garcia A.C."/>
            <person name="Gardiner A."/>
            <person name="Garfield D.A."/>
            <person name="Garvin B.E."/>
            <person name="Gibson G."/>
            <person name="Gilbert D."/>
            <person name="Gnerre S."/>
            <person name="Godfrey J."/>
            <person name="Good R."/>
            <person name="Gotea V."/>
            <person name="Gravely B."/>
            <person name="Greenberg A.J."/>
            <person name="Griffiths-Jones S."/>
            <person name="Gross S."/>
            <person name="Guigo R."/>
            <person name="Gustafson E.A."/>
            <person name="Haerty W."/>
            <person name="Hahn M.W."/>
            <person name="Halligan D.L."/>
            <person name="Halpern A.L."/>
            <person name="Halter G.M."/>
            <person name="Han M.V."/>
            <person name="Heger A."/>
            <person name="Hillier L."/>
            <person name="Hinrichs A.S."/>
            <person name="Holmes I."/>
            <person name="Hoskins R.A."/>
            <person name="Hubisz M.J."/>
            <person name="Hultmark D."/>
            <person name="Huntley M.A."/>
            <person name="Jaffe D.B."/>
            <person name="Jagadeeshan S."/>
            <person name="Jeck W.R."/>
            <person name="Johnson J."/>
            <person name="Jones C.D."/>
            <person name="Jordan W.C."/>
            <person name="Karpen G.H."/>
            <person name="Kataoka E."/>
            <person name="Keightley P.D."/>
            <person name="Kheradpour P."/>
            <person name="Kirkness E.F."/>
            <person name="Koerich L.B."/>
            <person name="Kristiansen K."/>
            <person name="Kudrna D."/>
            <person name="Kulathinal R.J."/>
            <person name="Kumar S."/>
            <person name="Kwok R."/>
            <person name="Lander E."/>
            <person name="Langley C.H."/>
            <person name="Lapoint R."/>
            <person name="Lazzaro B.P."/>
            <person name="Lee S.J."/>
            <person name="Levesque L."/>
            <person name="Li R."/>
            <person name="Lin C.F."/>
            <person name="Lin M.F."/>
            <person name="Lindblad-Toh K."/>
            <person name="Llopart A."/>
            <person name="Long M."/>
            <person name="Low L."/>
            <person name="Lozovsky E."/>
            <person name="Lu J."/>
            <person name="Luo M."/>
            <person name="Machado C.A."/>
            <person name="Makalowski W."/>
            <person name="Marzo M."/>
            <person name="Matsuda M."/>
            <person name="Matzkin L."/>
            <person name="McAllister B."/>
            <person name="McBride C.S."/>
            <person name="McKernan B."/>
            <person name="McKernan K."/>
            <person name="Mendez-Lago M."/>
            <person name="Minx P."/>
            <person name="Mollenhauer M.U."/>
            <person name="Montooth K."/>
            <person name="Mount S.M."/>
            <person name="Mu X."/>
            <person name="Myers E."/>
            <person name="Negre B."/>
            <person name="Newfeld S."/>
            <person name="Nielsen R."/>
            <person name="Noor M.A."/>
            <person name="O'Grady P."/>
            <person name="Pachter L."/>
            <person name="Papaceit M."/>
            <person name="Parisi M.J."/>
            <person name="Parisi M."/>
            <person name="Parts L."/>
            <person name="Pedersen J.S."/>
            <person name="Pesole G."/>
            <person name="Phillippy A.M."/>
            <person name="Ponting C.P."/>
            <person name="Pop M."/>
            <person name="Porcelli D."/>
            <person name="Powell J.R."/>
            <person name="Prohaska S."/>
            <person name="Pruitt K."/>
            <person name="Puig M."/>
            <person name="Quesneville H."/>
            <person name="Ram K.R."/>
            <person name="Rand D."/>
            <person name="Rasmussen M.D."/>
            <person name="Reed L.K."/>
            <person name="Reenan R."/>
            <person name="Reily A."/>
            <person name="Remington K.A."/>
            <person name="Rieger T.T."/>
            <person name="Ritchie M.G."/>
            <person name="Robin C."/>
            <person name="Rogers Y.H."/>
            <person name="Rohde C."/>
            <person name="Rozas J."/>
            <person name="Rubenfield M.J."/>
            <person name="Ruiz A."/>
            <person name="Russo S."/>
            <person name="Salzberg S.L."/>
            <person name="Sanchez-Gracia A."/>
            <person name="Saranga D.J."/>
            <person name="Sato H."/>
            <person name="Schaeffer S.W."/>
            <person name="Schatz M.C."/>
            <person name="Schlenke T."/>
            <person name="Schwartz R."/>
            <person name="Segarra C."/>
            <person name="Singh R.S."/>
            <person name="Sirot L."/>
            <person name="Sirota M."/>
            <person name="Sisneros N.B."/>
            <person name="Smith C.D."/>
            <person name="Smith T.F."/>
            <person name="Spieth J."/>
            <person name="Stage D.E."/>
            <person name="Stark A."/>
            <person name="Stephan W."/>
            <person name="Strausberg R.L."/>
            <person name="Strempel S."/>
            <person name="Sturgill D."/>
            <person name="Sutton G."/>
            <person name="Sutton G.G."/>
            <person name="Tao W."/>
            <person name="Teichmann S."/>
            <person name="Tobari Y.N."/>
            <person name="Tomimura Y."/>
            <person name="Tsolas J.M."/>
            <person name="Valente V.L."/>
            <person name="Venter E."/>
            <person name="Venter J.C."/>
            <person name="Vicario S."/>
            <person name="Vieira F.G."/>
            <person name="Vilella A.J."/>
            <person name="Villasante A."/>
            <person name="Walenz B."/>
            <person name="Wang J."/>
            <person name="Wasserman M."/>
            <person name="Watts T."/>
            <person name="Wilson D."/>
            <person name="Wilson R.K."/>
            <person name="Wing R.A."/>
            <person name="Wolfner M.F."/>
            <person name="Wong A."/>
            <person name="Wong G.K."/>
            <person name="Wu C.I."/>
            <person name="Wu G."/>
            <person name="Yamamoto D."/>
            <person name="Yang H.P."/>
            <person name="Yang S.P."/>
            <person name="Yorke J.A."/>
            <person name="Yoshida K."/>
            <person name="Zdobnov E."/>
            <person name="Zhang P."/>
            <person name="Zhang Y."/>
            <person name="Zimin A.V."/>
            <person name="Baldwin J."/>
            <person name="Abdouelleil A."/>
            <person name="Abdulkadir J."/>
            <person name="Abebe A."/>
            <person name="Abera B."/>
            <person name="Abreu J."/>
            <person name="Acer S.C."/>
            <person name="Aftuck L."/>
            <person name="Alexander A."/>
            <person name="An P."/>
            <person name="Anderson E."/>
            <person name="Anderson S."/>
            <person name="Arachi H."/>
            <person name="Azer M."/>
            <person name="Bachantsang P."/>
            <person name="Barry A."/>
            <person name="Bayul T."/>
            <person name="Berlin A."/>
            <person name="Bessette D."/>
            <person name="Bloom T."/>
            <person name="Blye J."/>
            <person name="Boguslavskiy L."/>
            <person name="Bonnet C."/>
            <person name="Boukhgalter B."/>
            <person name="Bourzgui I."/>
            <person name="Brown A."/>
            <person name="Cahill P."/>
            <person name="Channer S."/>
            <person name="Cheshatsang Y."/>
            <person name="Chuda L."/>
            <person name="Citroen M."/>
            <person name="Collymore A."/>
            <person name="Cooke P."/>
            <person name="Costello M."/>
            <person name="D'Aco K."/>
            <person name="Daza R."/>
            <person name="De Haan G."/>
            <person name="DeGray S."/>
            <person name="DeMaso C."/>
            <person name="Dhargay N."/>
            <person name="Dooley K."/>
            <person name="Dooley E."/>
            <person name="Doricent M."/>
            <person name="Dorje P."/>
            <person name="Dorjee K."/>
            <person name="Dupes A."/>
            <person name="Elong R."/>
            <person name="Falk J."/>
            <person name="Farina A."/>
            <person name="Faro S."/>
            <person name="Ferguson D."/>
            <person name="Fisher S."/>
            <person name="Foley C.D."/>
            <person name="Franke A."/>
            <person name="Friedrich D."/>
            <person name="Gadbois L."/>
            <person name="Gearin G."/>
            <person name="Gearin C.R."/>
            <person name="Giannoukos G."/>
            <person name="Goode T."/>
            <person name="Graham J."/>
            <person name="Grandbois E."/>
            <person name="Grewal S."/>
            <person name="Gyaltsen K."/>
            <person name="Hafez N."/>
            <person name="Hagos B."/>
            <person name="Hall J."/>
            <person name="Henson C."/>
            <person name="Hollinger A."/>
            <person name="Honan T."/>
            <person name="Huard M.D."/>
            <person name="Hughes L."/>
            <person name="Hurhula B."/>
            <person name="Husby M.E."/>
            <person name="Kamat A."/>
            <person name="Kanga B."/>
            <person name="Kashin S."/>
            <person name="Khazanovich D."/>
            <person name="Kisner P."/>
            <person name="Lance K."/>
            <person name="Lara M."/>
            <person name="Lee W."/>
            <person name="Lennon N."/>
            <person name="Letendre F."/>
            <person name="LeVine R."/>
            <person name="Lipovsky A."/>
            <person name="Liu X."/>
            <person name="Liu J."/>
            <person name="Liu S."/>
            <person name="Lokyitsang T."/>
            <person name="Lokyitsang Y."/>
            <person name="Lubonja R."/>
            <person name="Lui A."/>
            <person name="MacDonald P."/>
            <person name="Magnisalis V."/>
            <person name="Maru K."/>
            <person name="Matthews C."/>
            <person name="McCusker W."/>
            <person name="McDonough S."/>
            <person name="Mehta T."/>
            <person name="Meldrim J."/>
            <person name="Meneus L."/>
            <person name="Mihai O."/>
            <person name="Mihalev A."/>
            <person name="Mihova T."/>
            <person name="Mittelman R."/>
            <person name="Mlenga V."/>
            <person name="Montmayeur A."/>
            <person name="Mulrain L."/>
            <person name="Navidi A."/>
            <person name="Naylor J."/>
            <person name="Negash T."/>
            <person name="Nguyen T."/>
            <person name="Nguyen N."/>
            <person name="Nicol R."/>
            <person name="Norbu C."/>
            <person name="Norbu N."/>
            <person name="Novod N."/>
            <person name="O'Neill B."/>
            <person name="Osman S."/>
            <person name="Markiewicz E."/>
            <person name="Oyono O.L."/>
            <person name="Patti C."/>
            <person name="Phunkhang P."/>
            <person name="Pierre F."/>
            <person name="Priest M."/>
            <person name="Raghuraman S."/>
            <person name="Rege F."/>
            <person name="Reyes R."/>
            <person name="Rise C."/>
            <person name="Rogov P."/>
            <person name="Ross K."/>
            <person name="Ryan E."/>
            <person name="Settipalli S."/>
            <person name="Shea T."/>
            <person name="Sherpa N."/>
            <person name="Shi L."/>
            <person name="Shih D."/>
            <person name="Sparrow T."/>
            <person name="Spaulding J."/>
            <person name="Stalker J."/>
            <person name="Stange-Thomann N."/>
            <person name="Stavropoulos S."/>
            <person name="Stone C."/>
            <person name="Strader C."/>
            <person name="Tesfaye S."/>
            <person name="Thomson T."/>
            <person name="Thoulutsang Y."/>
            <person name="Thoulutsang D."/>
            <person name="Topham K."/>
            <person name="Topping I."/>
            <person name="Tsamla T."/>
            <person name="Vassiliev H."/>
            <person name="Vo A."/>
            <person name="Wangchuk T."/>
            <person name="Wangdi T."/>
            <person name="Weiand M."/>
            <person name="Wilkinson J."/>
            <person name="Wilson A."/>
            <person name="Yadav S."/>
            <person name="Young G."/>
            <person name="Yu Q."/>
            <person name="Zembek L."/>
            <person name="Zhong D."/>
            <person name="Zimmer A."/>
            <person name="Zwirko Z."/>
            <person name="Jaffe D.B."/>
            <person name="Alvarez P."/>
            <person name="Brockman W."/>
            <person name="Butler J."/>
            <person name="Chin C."/>
            <person name="Gnerre S."/>
            <person name="Grabherr M."/>
            <person name="Kleber M."/>
            <person name="Mauceli E."/>
            <person name="MacCallum I."/>
        </authorList>
    </citation>
    <scope>NUCLEOTIDE SEQUENCE [LARGE SCALE GENOMIC DNA]</scope>
    <source>
        <strain evidence="6">Tucson 14030-0811.24</strain>
    </source>
</reference>
<feature type="domain" description="Nose resistant-to-fluoxetine protein N-terminal" evidence="4">
    <location>
        <begin position="68"/>
        <end position="200"/>
    </location>
</feature>
<accession>B4NCZ2</accession>
<feature type="transmembrane region" description="Helical" evidence="2">
    <location>
        <begin position="209"/>
        <end position="233"/>
    </location>
</feature>
<feature type="transmembrane region" description="Helical" evidence="2">
    <location>
        <begin position="359"/>
        <end position="377"/>
    </location>
</feature>
<feature type="transmembrane region" description="Helical" evidence="2">
    <location>
        <begin position="421"/>
        <end position="441"/>
    </location>
</feature>
<dbReference type="PANTHER" id="PTHR11161">
    <property type="entry name" value="O-ACYLTRANSFERASE"/>
    <property type="match status" value="1"/>
</dbReference>
<evidence type="ECO:0000259" key="4">
    <source>
        <dbReference type="SMART" id="SM00703"/>
    </source>
</evidence>
<keyword evidence="2" id="KW-0472">Membrane</keyword>
<dbReference type="SMART" id="SM00703">
    <property type="entry name" value="NRF"/>
    <property type="match status" value="1"/>
</dbReference>
<dbReference type="Pfam" id="PF20146">
    <property type="entry name" value="NRF"/>
    <property type="match status" value="1"/>
</dbReference>
<evidence type="ECO:0000256" key="3">
    <source>
        <dbReference type="SAM" id="SignalP"/>
    </source>
</evidence>
<name>B4NCZ2_DROWI</name>
<dbReference type="InterPro" id="IPR006621">
    <property type="entry name" value="Nose-resist-to-fluoxetine_N"/>
</dbReference>
<dbReference type="Proteomes" id="UP000007798">
    <property type="component" value="Unassembled WGS sequence"/>
</dbReference>
<dbReference type="eggNOG" id="KOG3700">
    <property type="taxonomic scope" value="Eukaryota"/>
</dbReference>
<feature type="transmembrane region" description="Helical" evidence="2">
    <location>
        <begin position="488"/>
        <end position="509"/>
    </location>
</feature>
<dbReference type="InterPro" id="IPR052728">
    <property type="entry name" value="O2_lipid_transport_reg"/>
</dbReference>
<protein>
    <recommendedName>
        <fullName evidence="4">Nose resistant-to-fluoxetine protein N-terminal domain-containing protein</fullName>
    </recommendedName>
</protein>
<keyword evidence="2" id="KW-1133">Transmembrane helix</keyword>
<dbReference type="GO" id="GO:0016747">
    <property type="term" value="F:acyltransferase activity, transferring groups other than amino-acyl groups"/>
    <property type="evidence" value="ECO:0007669"/>
    <property type="project" value="InterPro"/>
</dbReference>
<organism evidence="5 6">
    <name type="scientific">Drosophila willistoni</name>
    <name type="common">Fruit fly</name>
    <dbReference type="NCBI Taxonomy" id="7260"/>
    <lineage>
        <taxon>Eukaryota</taxon>
        <taxon>Metazoa</taxon>
        <taxon>Ecdysozoa</taxon>
        <taxon>Arthropoda</taxon>
        <taxon>Hexapoda</taxon>
        <taxon>Insecta</taxon>
        <taxon>Pterygota</taxon>
        <taxon>Neoptera</taxon>
        <taxon>Endopterygota</taxon>
        <taxon>Diptera</taxon>
        <taxon>Brachycera</taxon>
        <taxon>Muscomorpha</taxon>
        <taxon>Ephydroidea</taxon>
        <taxon>Drosophilidae</taxon>
        <taxon>Drosophila</taxon>
        <taxon>Sophophora</taxon>
    </lineage>
</organism>
<evidence type="ECO:0000313" key="6">
    <source>
        <dbReference type="Proteomes" id="UP000007798"/>
    </source>
</evidence>
<feature type="transmembrane region" description="Helical" evidence="2">
    <location>
        <begin position="631"/>
        <end position="653"/>
    </location>
</feature>
<evidence type="ECO:0000256" key="1">
    <source>
        <dbReference type="SAM" id="MobiDB-lite"/>
    </source>
</evidence>
<feature type="signal peptide" evidence="3">
    <location>
        <begin position="1"/>
        <end position="21"/>
    </location>
</feature>
<feature type="transmembrane region" description="Helical" evidence="2">
    <location>
        <begin position="564"/>
        <end position="582"/>
    </location>
</feature>
<dbReference type="InterPro" id="IPR002656">
    <property type="entry name" value="Acyl_transf_3_dom"/>
</dbReference>
<feature type="chain" id="PRO_5006458351" description="Nose resistant-to-fluoxetine protein N-terminal domain-containing protein" evidence="3">
    <location>
        <begin position="22"/>
        <end position="694"/>
    </location>
</feature>
<dbReference type="OrthoDB" id="118951at2759"/>
<keyword evidence="3" id="KW-0732">Signal</keyword>
<dbReference type="FunCoup" id="B4NCZ2">
    <property type="interactions" value="1"/>
</dbReference>
<feature type="transmembrane region" description="Helical" evidence="2">
    <location>
        <begin position="320"/>
        <end position="339"/>
    </location>
</feature>
<dbReference type="PANTHER" id="PTHR11161:SF0">
    <property type="entry name" value="O-ACYLTRANSFERASE LIKE PROTEIN"/>
    <property type="match status" value="1"/>
</dbReference>
<feature type="transmembrane region" description="Helical" evidence="2">
    <location>
        <begin position="448"/>
        <end position="468"/>
    </location>
</feature>
<feature type="region of interest" description="Disordered" evidence="1">
    <location>
        <begin position="666"/>
        <end position="694"/>
    </location>
</feature>
<gene>
    <name evidence="5" type="primary">Dwil\GK24994</name>
    <name evidence="5" type="ORF">Dwil_GK24994</name>
</gene>
<keyword evidence="2" id="KW-0812">Transmembrane</keyword>
<dbReference type="InParanoid" id="B4NCZ2"/>
<feature type="compositionally biased region" description="Basic and acidic residues" evidence="1">
    <location>
        <begin position="673"/>
        <end position="694"/>
    </location>
</feature>
<evidence type="ECO:0000256" key="2">
    <source>
        <dbReference type="SAM" id="Phobius"/>
    </source>
</evidence>